<reference evidence="5" key="3">
    <citation type="submission" date="1999-07" db="EMBL/GenBank/DDBJ databases">
        <authorList>
            <person name="EU Arabidopsis sequencing project"/>
        </authorList>
    </citation>
    <scope>NUCLEOTIDE SEQUENCE</scope>
</reference>
<evidence type="ECO:0000313" key="5">
    <source>
        <dbReference type="EMBL" id="CAA18848.1"/>
    </source>
</evidence>
<name>O65691_ARATH</name>
<reference evidence="5" key="1">
    <citation type="submission" date="1998-04" db="EMBL/GenBank/DDBJ databases">
        <authorList>
            <person name="Bevan M."/>
            <person name="Terryn N."/>
            <person name="Ardiles W."/>
            <person name="Buysshaert C."/>
            <person name="Dasseville R."/>
            <person name="De Clerck R."/>
            <person name="De Keyser A."/>
            <person name="Neyt P."/>
            <person name="Rouze P."/>
            <person name="Van Den Daele H."/>
            <person name="Villaroel R."/>
            <person name="Gielen J."/>
            <person name="Van Montagu M."/>
            <person name="Jesse T."/>
            <person name="Heijnen L."/>
            <person name="Vos P."/>
            <person name="Hoheisel J."/>
            <person name="Mewes H.W."/>
            <person name="Mayer K.F.X."/>
            <person name="Lemcke K."/>
            <person name="Schueller C."/>
        </authorList>
    </citation>
    <scope>NUCLEOTIDE SEQUENCE</scope>
</reference>
<dbReference type="AlphaFoldDB" id="O65691"/>
<evidence type="ECO:0000256" key="1">
    <source>
        <dbReference type="SAM" id="MobiDB-lite"/>
    </source>
</evidence>
<dbReference type="EMBL" id="CP002687">
    <property type="protein sequence ID" value="AEE86411.1"/>
    <property type="molecule type" value="Genomic_DNA"/>
</dbReference>
<dbReference type="Araport" id="AT4G34690"/>
<gene>
    <name evidence="3 4" type="ordered locus">At4g34690</name>
    <name evidence="5" type="ORF">T4L20.270</name>
    <name evidence="4" type="ORF">T4L20_270</name>
</gene>
<dbReference type="HOGENOM" id="CLU_1327970_0_0_1"/>
<dbReference type="SMR" id="O65691"/>
<organism evidence="5">
    <name type="scientific">Arabidopsis thaliana</name>
    <name type="common">Mouse-ear cress</name>
    <dbReference type="NCBI Taxonomy" id="3702"/>
    <lineage>
        <taxon>Eukaryota</taxon>
        <taxon>Viridiplantae</taxon>
        <taxon>Streptophyta</taxon>
        <taxon>Embryophyta</taxon>
        <taxon>Tracheophyta</taxon>
        <taxon>Spermatophyta</taxon>
        <taxon>Magnoliopsida</taxon>
        <taxon>eudicotyledons</taxon>
        <taxon>Gunneridae</taxon>
        <taxon>Pentapetalae</taxon>
        <taxon>rosids</taxon>
        <taxon>malvids</taxon>
        <taxon>Brassicales</taxon>
        <taxon>Brassicaceae</taxon>
        <taxon>Camelineae</taxon>
        <taxon>Arabidopsis</taxon>
    </lineage>
</organism>
<feature type="compositionally biased region" description="Basic and acidic residues" evidence="1">
    <location>
        <begin position="9"/>
        <end position="26"/>
    </location>
</feature>
<dbReference type="PIR" id="T05289">
    <property type="entry name" value="T05289"/>
</dbReference>
<sequence>MDLSDDDGSGEKKSNDGSGDGKKSDDGSSNNDDDDYTPNDDPQSTWFKVFKLLATRLHYIGVKRSCERSVKRKWKFLKFINISQAKKLQLLAKAKGKEHQTFVEYTCLGKASRDFSQTYTSFLTWCFFGSLTCISFVWGLWNTSKTDRSLADLWLEINKKSVVIHEFKKEMSAKNALYMHRLDEITKVAKQNQEDLQKIVALLVSKK</sequence>
<dbReference type="GeneID" id="829621"/>
<dbReference type="TAIR" id="AT4G34690"/>
<protein>
    <submittedName>
        <fullName evidence="4">Transmembrane protein</fullName>
    </submittedName>
</protein>
<reference evidence="4" key="5">
    <citation type="submission" date="2011-02" db="EMBL/GenBank/DDBJ databases">
        <authorList>
            <consortium name="TAIR"/>
            <person name="Swarbreck D."/>
            <person name="Lamesch P."/>
            <person name="Wilks C."/>
            <person name="Huala E."/>
        </authorList>
    </citation>
    <scope>NUCLEOTIDE SEQUENCE</scope>
</reference>
<evidence type="ECO:0000313" key="6">
    <source>
        <dbReference type="EMBL" id="CAB80186.1"/>
    </source>
</evidence>
<dbReference type="PaxDb" id="3702-AT4G34690.1"/>
<dbReference type="EMBL" id="AL023094">
    <property type="protein sequence ID" value="CAA18848.1"/>
    <property type="molecule type" value="Genomic_DNA"/>
</dbReference>
<dbReference type="KEGG" id="ath:AT4G34690"/>
<feature type="transmembrane region" description="Helical" evidence="2">
    <location>
        <begin position="122"/>
        <end position="141"/>
    </location>
</feature>
<evidence type="ECO:0000313" key="3">
    <source>
        <dbReference type="Araport" id="AT4G34690"/>
    </source>
</evidence>
<reference evidence="4" key="6">
    <citation type="submission" date="2016-05" db="EMBL/GenBank/DDBJ databases">
        <authorList>
            <person name="Krishnakumar V."/>
            <person name="Cheng C.-Y."/>
            <person name="Chan A.P."/>
            <person name="Schobel S."/>
            <person name="Kim M."/>
            <person name="Ferlanti E.S."/>
            <person name="Belyaeva I."/>
            <person name="Rosen B.D."/>
            <person name="Micklem G."/>
            <person name="Miller J.R."/>
            <person name="Vaughn M."/>
            <person name="Town C.D."/>
        </authorList>
    </citation>
    <scope>NUCLEOTIDE SEQUENCE</scope>
</reference>
<feature type="region of interest" description="Disordered" evidence="1">
    <location>
        <begin position="1"/>
        <end position="40"/>
    </location>
</feature>
<dbReference type="OMA" id="ISAGWEL"/>
<reference evidence="7" key="7">
    <citation type="journal article" date="2017" name="Plant J.">
        <title>Araport11: a complete reannotation of the Arabidopsis thaliana reference genome.</title>
        <authorList>
            <person name="Cheng C.Y."/>
            <person name="Krishnakumar V."/>
            <person name="Chan A.P."/>
            <person name="Thibaud-Nissen F."/>
            <person name="Schobel S."/>
            <person name="Town C.D."/>
        </authorList>
    </citation>
    <scope>GENOME REANNOTATION</scope>
    <source>
        <strain evidence="7">cv. Columbia</strain>
    </source>
</reference>
<keyword evidence="2" id="KW-1133">Transmembrane helix</keyword>
<evidence type="ECO:0000313" key="4">
    <source>
        <dbReference type="EMBL" id="AEE86411.1"/>
    </source>
</evidence>
<accession>O65691</accession>
<dbReference type="Proteomes" id="UP000006548">
    <property type="component" value="Chromosome 4"/>
</dbReference>
<keyword evidence="2 4" id="KW-0812">Transmembrane</keyword>
<proteinExistence type="predicted"/>
<dbReference type="EMBL" id="AL161586">
    <property type="protein sequence ID" value="CAB80186.1"/>
    <property type="molecule type" value="Genomic_DNA"/>
</dbReference>
<evidence type="ECO:0000313" key="7">
    <source>
        <dbReference type="Proteomes" id="UP000006548"/>
    </source>
</evidence>
<reference evidence="6" key="4">
    <citation type="submission" date="2000-03" db="EMBL/GenBank/DDBJ databases">
        <authorList>
            <person name="Terryn N."/>
            <person name="Ardiles W."/>
            <person name="Buysshaert C."/>
            <person name="Dasseville R."/>
            <person name="De Clerck R."/>
            <person name="De Keyser A."/>
            <person name="Neyt P."/>
            <person name="Rouze P."/>
            <person name="Van Den Daele H."/>
            <person name="Villaroel R."/>
            <person name="Gielen J."/>
            <person name="Van Montagu M."/>
            <person name="Mewes H.W."/>
            <person name="Lemcke K."/>
            <person name="Mayer K.F.X."/>
        </authorList>
    </citation>
    <scope>NUCLEOTIDE SEQUENCE</scope>
</reference>
<evidence type="ECO:0000256" key="2">
    <source>
        <dbReference type="SAM" id="Phobius"/>
    </source>
</evidence>
<keyword evidence="2" id="KW-0472">Membrane</keyword>
<dbReference type="ExpressionAtlas" id="O65691">
    <property type="expression patterns" value="baseline and differential"/>
</dbReference>
<reference evidence="4 7" key="2">
    <citation type="journal article" date="1999" name="Nature">
        <title>Sequence and analysis of chromosome 4 of the plant Arabidopsis thaliana.</title>
        <authorList>
            <consortium name="EU"/>
            <consortium name="CSHL and WU Arabidopsis Sequencing Project"/>
            <person name="Mayer K."/>
            <person name="Schuller C."/>
            <person name="Wambutt R."/>
            <person name="Murphy G."/>
            <person name="Volckaert G."/>
            <person name="Pohl T."/>
            <person name="Dusterhoft A."/>
            <person name="Stiekema W."/>
            <person name="Entian K.D."/>
            <person name="Terryn N."/>
            <person name="Harris B."/>
            <person name="Ansorge W."/>
            <person name="Brandt P."/>
            <person name="Grivell L."/>
            <person name="Rieger M."/>
            <person name="Weichselgartner M."/>
            <person name="de Simone V."/>
            <person name="Obermaier B."/>
            <person name="Mache R."/>
            <person name="Muller M."/>
            <person name="Kreis M."/>
            <person name="Delseny M."/>
            <person name="Puigdomenech P."/>
            <person name="Watson M."/>
            <person name="Schmidtheini T."/>
            <person name="Reichert B."/>
            <person name="Portatelle D."/>
            <person name="Perez-Alonso M."/>
            <person name="Boutry M."/>
            <person name="Bancroft I."/>
            <person name="Vos P."/>
            <person name="Hoheisel J."/>
            <person name="Zimmermann W."/>
            <person name="Wedler H."/>
            <person name="Ridley P."/>
            <person name="Langham S.A."/>
            <person name="McCullagh B."/>
            <person name="Bilham L."/>
            <person name="Robben J."/>
            <person name="Van der Schueren J."/>
            <person name="Grymonprez B."/>
            <person name="Chuang Y.J."/>
            <person name="Vandenbussche F."/>
            <person name="Braeken M."/>
            <person name="Weltjens I."/>
            <person name="Voet M."/>
            <person name="Bastiaens I."/>
            <person name="Aert R."/>
            <person name="Defoor E."/>
            <person name="Weitzenegger T."/>
            <person name="Bothe G."/>
            <person name="Ramsperger U."/>
            <person name="Hilbert H."/>
            <person name="Braun M."/>
            <person name="Holzer E."/>
            <person name="Brandt A."/>
            <person name="Peters S."/>
            <person name="van Staveren M."/>
            <person name="Dirske W."/>
            <person name="Mooijman P."/>
            <person name="Klein Lankhorst R."/>
            <person name="Rose M."/>
            <person name="Hauf J."/>
            <person name="Kotter P."/>
            <person name="Berneiser S."/>
            <person name="Hempel S."/>
            <person name="Feldpausch M."/>
            <person name="Lamberth S."/>
            <person name="Van den Daele H."/>
            <person name="De Keyser A."/>
            <person name="Buysshaert C."/>
            <person name="Gielen J."/>
            <person name="Villarroel R."/>
            <person name="De Clercq R."/>
            <person name="Van Montagu M."/>
            <person name="Rogers J."/>
            <person name="Cronin A."/>
            <person name="Quail M."/>
            <person name="Bray-Allen S."/>
            <person name="Clark L."/>
            <person name="Doggett J."/>
            <person name="Hall S."/>
            <person name="Kay M."/>
            <person name="Lennard N."/>
            <person name="McLay K."/>
            <person name="Mayes R."/>
            <person name="Pettett A."/>
            <person name="Rajandream M.A."/>
            <person name="Lyne M."/>
            <person name="Benes V."/>
            <person name="Rechmann S."/>
            <person name="Borkova D."/>
            <person name="Blocker H."/>
            <person name="Scharfe M."/>
            <person name="Grimm M."/>
            <person name="Lohnert T.H."/>
            <person name="Dose S."/>
            <person name="de Haan M."/>
            <person name="Maarse A."/>
            <person name="Schafer M."/>
            <person name="Muller-Auer S."/>
            <person name="Gabel C."/>
            <person name="Fuchs M."/>
            <person name="Fartmann B."/>
            <person name="Granderath K."/>
            <person name="Dauner D."/>
            <person name="Herzl A."/>
            <person name="Neumann S."/>
            <person name="Argiriou A."/>
            <person name="Vitale D."/>
            <person name="Liguori R."/>
            <person name="Piravandi E."/>
            <person name="Massenet O."/>
            <person name="Quigley F."/>
            <person name="Clabauld G."/>
            <person name="Mundlein A."/>
            <person name="Felber R."/>
            <person name="Schnabl S."/>
            <person name="Hiller R."/>
            <person name="Schmidt W."/>
            <person name="Lecharny A."/>
            <person name="Aubourg S."/>
            <person name="Chefdor F."/>
            <person name="Cooke R."/>
            <person name="Berger C."/>
            <person name="Montfort A."/>
            <person name="Casacuberta E."/>
            <person name="Gibbons T."/>
            <person name="Weber N."/>
            <person name="Vandenbol M."/>
            <person name="Bargues M."/>
            <person name="Terol J."/>
            <person name="Torres A."/>
            <person name="Perez-Perez A."/>
            <person name="Purnelle B."/>
            <person name="Bent E."/>
            <person name="Johnson S."/>
            <person name="Tacon D."/>
            <person name="Jesse T."/>
            <person name="Heijnen L."/>
            <person name="Schwarz S."/>
            <person name="Scholler P."/>
            <person name="Heber S."/>
            <person name="Francs P."/>
            <person name="Bielke C."/>
            <person name="Frishman D."/>
            <person name="Haase D."/>
            <person name="Lemcke K."/>
            <person name="Mewes H.W."/>
            <person name="Stocker S."/>
            <person name="Zaccaria P."/>
            <person name="Bevan M."/>
            <person name="Wilson R.K."/>
            <person name="de la Bastide M."/>
            <person name="Habermann K."/>
            <person name="Parnell L."/>
            <person name="Dedhia N."/>
            <person name="Gnoj L."/>
            <person name="Schutz K."/>
            <person name="Huang E."/>
            <person name="Spiegel L."/>
            <person name="Sehkon M."/>
            <person name="Murray J."/>
            <person name="Sheet P."/>
            <person name="Cordes M."/>
            <person name="Abu-Threideh J."/>
            <person name="Stoneking T."/>
            <person name="Kalicki J."/>
            <person name="Graves T."/>
            <person name="Harmon G."/>
            <person name="Edwards J."/>
            <person name="Latreille P."/>
            <person name="Courtney L."/>
            <person name="Cloud J."/>
            <person name="Abbott A."/>
            <person name="Scott K."/>
            <person name="Johnson D."/>
            <person name="Minx P."/>
            <person name="Bentley D."/>
            <person name="Fulton B."/>
            <person name="Miller N."/>
            <person name="Greco T."/>
            <person name="Kemp K."/>
            <person name="Kramer J."/>
            <person name="Fulton L."/>
            <person name="Mardis E."/>
            <person name="Dante M."/>
            <person name="Pepin K."/>
            <person name="Hillier L."/>
            <person name="Nelson J."/>
            <person name="Spieth J."/>
            <person name="Ryan E."/>
            <person name="Andrews S."/>
            <person name="Geisel C."/>
            <person name="Layman D."/>
            <person name="Du H."/>
            <person name="Ali J."/>
            <person name="Berghoff A."/>
            <person name="Jones K."/>
            <person name="Drone K."/>
            <person name="Cotton M."/>
            <person name="Joshu C."/>
            <person name="Antonoiu B."/>
            <person name="Zidanic M."/>
            <person name="Strong C."/>
            <person name="Sun H."/>
            <person name="Lamar B."/>
            <person name="Yordan C."/>
            <person name="Ma P."/>
            <person name="Zhong J."/>
            <person name="Preston R."/>
            <person name="Vil D."/>
            <person name="Shekher M."/>
            <person name="Matero A."/>
            <person name="Shah R."/>
            <person name="Swaby I.K."/>
            <person name="O'Shaughnessy A."/>
            <person name="Rodriguez M."/>
            <person name="Hoffmann J."/>
            <person name="Till S."/>
            <person name="Granat S."/>
            <person name="Shohdy N."/>
            <person name="Hasegawa A."/>
            <person name="Hameed A."/>
            <person name="Lodhi M."/>
            <person name="Johnson A."/>
            <person name="Chen E."/>
            <person name="Marra M."/>
            <person name="Martienssen R."/>
            <person name="McCombie W.R."/>
        </authorList>
    </citation>
    <scope>NUCLEOTIDE SEQUENCE [LARGE SCALE GENOMIC DNA]</scope>
    <source>
        <strain evidence="7">cv. Columbia</strain>
    </source>
</reference>
<keyword evidence="7" id="KW-1185">Reference proteome</keyword>